<feature type="domain" description="Histidine kinase" evidence="11">
    <location>
        <begin position="245"/>
        <end position="457"/>
    </location>
</feature>
<comment type="subcellular location">
    <subcellularLocation>
        <location evidence="2">Membrane</location>
    </subcellularLocation>
</comment>
<dbReference type="PROSITE" id="PS50885">
    <property type="entry name" value="HAMP"/>
    <property type="match status" value="1"/>
</dbReference>
<dbReference type="InterPro" id="IPR005467">
    <property type="entry name" value="His_kinase_dom"/>
</dbReference>
<evidence type="ECO:0000313" key="14">
    <source>
        <dbReference type="Proteomes" id="UP000645462"/>
    </source>
</evidence>
<dbReference type="PANTHER" id="PTHR45436:SF1">
    <property type="entry name" value="SENSOR PROTEIN QSEC"/>
    <property type="match status" value="1"/>
</dbReference>
<evidence type="ECO:0000256" key="1">
    <source>
        <dbReference type="ARBA" id="ARBA00000085"/>
    </source>
</evidence>
<dbReference type="InterPro" id="IPR003661">
    <property type="entry name" value="HisK_dim/P_dom"/>
</dbReference>
<accession>A0ABQ1L1H8</accession>
<dbReference type="InterPro" id="IPR050428">
    <property type="entry name" value="TCS_sensor_his_kinase"/>
</dbReference>
<evidence type="ECO:0000256" key="9">
    <source>
        <dbReference type="ARBA" id="ARBA00023012"/>
    </source>
</evidence>
<dbReference type="InterPro" id="IPR036097">
    <property type="entry name" value="HisK_dim/P_sf"/>
</dbReference>
<dbReference type="SMART" id="SM00387">
    <property type="entry name" value="HATPase_c"/>
    <property type="match status" value="1"/>
</dbReference>
<keyword evidence="6" id="KW-0812">Transmembrane</keyword>
<dbReference type="SMART" id="SM00388">
    <property type="entry name" value="HisKA"/>
    <property type="match status" value="1"/>
</dbReference>
<keyword evidence="9" id="KW-0902">Two-component regulatory system</keyword>
<dbReference type="EMBL" id="BMFC01000009">
    <property type="protein sequence ID" value="GGC13068.1"/>
    <property type="molecule type" value="Genomic_DNA"/>
</dbReference>
<dbReference type="RefSeq" id="WP_188483066.1">
    <property type="nucleotide sequence ID" value="NZ_BMFC01000009.1"/>
</dbReference>
<gene>
    <name evidence="13" type="primary">tctE</name>
    <name evidence="13" type="ORF">GCM10011363_32230</name>
</gene>
<dbReference type="CDD" id="cd00075">
    <property type="entry name" value="HATPase"/>
    <property type="match status" value="1"/>
</dbReference>
<evidence type="ECO:0000256" key="7">
    <source>
        <dbReference type="ARBA" id="ARBA00022777"/>
    </source>
</evidence>
<evidence type="ECO:0000256" key="4">
    <source>
        <dbReference type="ARBA" id="ARBA00022553"/>
    </source>
</evidence>
<feature type="domain" description="HAMP" evidence="12">
    <location>
        <begin position="186"/>
        <end position="237"/>
    </location>
</feature>
<dbReference type="Pfam" id="PF02518">
    <property type="entry name" value="HATPase_c"/>
    <property type="match status" value="1"/>
</dbReference>
<dbReference type="SUPFAM" id="SSF47384">
    <property type="entry name" value="Homodimeric domain of signal transducing histidine kinase"/>
    <property type="match status" value="1"/>
</dbReference>
<protein>
    <recommendedName>
        <fullName evidence="3">histidine kinase</fullName>
        <ecNumber evidence="3">2.7.13.3</ecNumber>
    </recommendedName>
</protein>
<proteinExistence type="predicted"/>
<evidence type="ECO:0000256" key="5">
    <source>
        <dbReference type="ARBA" id="ARBA00022679"/>
    </source>
</evidence>
<dbReference type="PRINTS" id="PR00344">
    <property type="entry name" value="BCTRLSENSOR"/>
</dbReference>
<name>A0ABQ1L1H8_9RHOB</name>
<keyword evidence="14" id="KW-1185">Reference proteome</keyword>
<dbReference type="InterPro" id="IPR036890">
    <property type="entry name" value="HATPase_C_sf"/>
</dbReference>
<dbReference type="PANTHER" id="PTHR45436">
    <property type="entry name" value="SENSOR HISTIDINE KINASE YKOH"/>
    <property type="match status" value="1"/>
</dbReference>
<dbReference type="Pfam" id="PF00512">
    <property type="entry name" value="HisKA"/>
    <property type="match status" value="1"/>
</dbReference>
<keyword evidence="10" id="KW-0472">Membrane</keyword>
<dbReference type="PROSITE" id="PS50109">
    <property type="entry name" value="HIS_KIN"/>
    <property type="match status" value="1"/>
</dbReference>
<dbReference type="Pfam" id="PF08521">
    <property type="entry name" value="2CSK_N"/>
    <property type="match status" value="1"/>
</dbReference>
<evidence type="ECO:0000256" key="10">
    <source>
        <dbReference type="ARBA" id="ARBA00023136"/>
    </source>
</evidence>
<keyword evidence="8" id="KW-1133">Transmembrane helix</keyword>
<dbReference type="InterPro" id="IPR013727">
    <property type="entry name" value="2CSK_N"/>
</dbReference>
<evidence type="ECO:0000259" key="11">
    <source>
        <dbReference type="PROSITE" id="PS50109"/>
    </source>
</evidence>
<keyword evidence="5" id="KW-0808">Transferase</keyword>
<evidence type="ECO:0000259" key="12">
    <source>
        <dbReference type="PROSITE" id="PS50885"/>
    </source>
</evidence>
<evidence type="ECO:0000256" key="6">
    <source>
        <dbReference type="ARBA" id="ARBA00022692"/>
    </source>
</evidence>
<sequence>MTGTASIGRRLTLLLAGVAALLSVLSWWMVTGLARQAAERTQDNVLAASVTTIAETLRSEQGEVRLELPYSAFSMLGAISEDRVFYRVATGDTFLTGYDDLPVPTEQISSGGRVIFDTGVYSGEEVRMATVSRLVLAGTQPVSVKVTVAQTRGGVASISAELSQLAAFLSVAFFLVAVSLSAFAARTSLKPLNEIAAAVSRRGPSDLRPLRRAAPTELAPLMTSLNRLMDRLGQSIRSAEDFIAEAAHRIRTPLATVRAQAEIALRSAKDEDQKQRLRQMIRAVDESSRSAGQLLDHATVVYRSDDLVRTPITLSDLVRQTVAGLEPTAAMKDIRLQVEMMEGKVQVDPVLMDNALRNVLDNAIKYSPPETDVTIAVSAGDSEIRIAVSDQGAGLGDGPVDMLTQRFQRGTNTQGVVGSGLGLTIAKDVLVAHGGRLELETLEGNKGTCATLVLPSS</sequence>
<dbReference type="CDD" id="cd00082">
    <property type="entry name" value="HisKA"/>
    <property type="match status" value="1"/>
</dbReference>
<evidence type="ECO:0000256" key="3">
    <source>
        <dbReference type="ARBA" id="ARBA00012438"/>
    </source>
</evidence>
<evidence type="ECO:0000313" key="13">
    <source>
        <dbReference type="EMBL" id="GGC13068.1"/>
    </source>
</evidence>
<comment type="catalytic activity">
    <reaction evidence="1">
        <text>ATP + protein L-histidine = ADP + protein N-phospho-L-histidine.</text>
        <dbReference type="EC" id="2.7.13.3"/>
    </reaction>
</comment>
<dbReference type="Gene3D" id="1.10.287.130">
    <property type="match status" value="1"/>
</dbReference>
<dbReference type="Proteomes" id="UP000645462">
    <property type="component" value="Unassembled WGS sequence"/>
</dbReference>
<comment type="caution">
    <text evidence="13">The sequence shown here is derived from an EMBL/GenBank/DDBJ whole genome shotgun (WGS) entry which is preliminary data.</text>
</comment>
<keyword evidence="7 13" id="KW-0418">Kinase</keyword>
<keyword evidence="4" id="KW-0597">Phosphoprotein</keyword>
<dbReference type="InterPro" id="IPR003594">
    <property type="entry name" value="HATPase_dom"/>
</dbReference>
<evidence type="ECO:0000256" key="8">
    <source>
        <dbReference type="ARBA" id="ARBA00022989"/>
    </source>
</evidence>
<evidence type="ECO:0000256" key="2">
    <source>
        <dbReference type="ARBA" id="ARBA00004370"/>
    </source>
</evidence>
<reference evidence="14" key="1">
    <citation type="journal article" date="2019" name="Int. J. Syst. Evol. Microbiol.">
        <title>The Global Catalogue of Microorganisms (GCM) 10K type strain sequencing project: providing services to taxonomists for standard genome sequencing and annotation.</title>
        <authorList>
            <consortium name="The Broad Institute Genomics Platform"/>
            <consortium name="The Broad Institute Genome Sequencing Center for Infectious Disease"/>
            <person name="Wu L."/>
            <person name="Ma J."/>
        </authorList>
    </citation>
    <scope>NUCLEOTIDE SEQUENCE [LARGE SCALE GENOMIC DNA]</scope>
    <source>
        <strain evidence="14">CGMCC 1.12478</strain>
    </source>
</reference>
<dbReference type="EC" id="2.7.13.3" evidence="3"/>
<dbReference type="InterPro" id="IPR004358">
    <property type="entry name" value="Sig_transdc_His_kin-like_C"/>
</dbReference>
<dbReference type="GO" id="GO:0016301">
    <property type="term" value="F:kinase activity"/>
    <property type="evidence" value="ECO:0007669"/>
    <property type="project" value="UniProtKB-KW"/>
</dbReference>
<dbReference type="InterPro" id="IPR003660">
    <property type="entry name" value="HAMP_dom"/>
</dbReference>
<dbReference type="Gene3D" id="3.30.565.10">
    <property type="entry name" value="Histidine kinase-like ATPase, C-terminal domain"/>
    <property type="match status" value="1"/>
</dbReference>
<organism evidence="13 14">
    <name type="scientific">Marivita lacus</name>
    <dbReference type="NCBI Taxonomy" id="1323742"/>
    <lineage>
        <taxon>Bacteria</taxon>
        <taxon>Pseudomonadati</taxon>
        <taxon>Pseudomonadota</taxon>
        <taxon>Alphaproteobacteria</taxon>
        <taxon>Rhodobacterales</taxon>
        <taxon>Roseobacteraceae</taxon>
        <taxon>Marivita</taxon>
    </lineage>
</organism>
<dbReference type="SUPFAM" id="SSF55874">
    <property type="entry name" value="ATPase domain of HSP90 chaperone/DNA topoisomerase II/histidine kinase"/>
    <property type="match status" value="1"/>
</dbReference>